<proteinExistence type="predicted"/>
<sequence length="101" mass="11178">MVRLTRRLLFETDIQRDYEDDFGEEFLSSSCTSGKKGPGSDLRLFLGVLGVPLAPVHIDAREPLPNLCAKDAGTSSVQYILQQYVAASGHRSSKILFPMFT</sequence>
<gene>
    <name evidence="1" type="ORF">MLD38_034480</name>
</gene>
<dbReference type="EMBL" id="CM042889">
    <property type="protein sequence ID" value="KAI4321059.1"/>
    <property type="molecule type" value="Genomic_DNA"/>
</dbReference>
<dbReference type="Proteomes" id="UP001057402">
    <property type="component" value="Chromosome 10"/>
</dbReference>
<reference evidence="2" key="1">
    <citation type="journal article" date="2023" name="Front. Plant Sci.">
        <title>Chromosomal-level genome assembly of Melastoma candidum provides insights into trichome evolution.</title>
        <authorList>
            <person name="Zhong Y."/>
            <person name="Wu W."/>
            <person name="Sun C."/>
            <person name="Zou P."/>
            <person name="Liu Y."/>
            <person name="Dai S."/>
            <person name="Zhou R."/>
        </authorList>
    </citation>
    <scope>NUCLEOTIDE SEQUENCE [LARGE SCALE GENOMIC DNA]</scope>
</reference>
<protein>
    <submittedName>
        <fullName evidence="1">Uncharacterized protein</fullName>
    </submittedName>
</protein>
<organism evidence="1 2">
    <name type="scientific">Melastoma candidum</name>
    <dbReference type="NCBI Taxonomy" id="119954"/>
    <lineage>
        <taxon>Eukaryota</taxon>
        <taxon>Viridiplantae</taxon>
        <taxon>Streptophyta</taxon>
        <taxon>Embryophyta</taxon>
        <taxon>Tracheophyta</taxon>
        <taxon>Spermatophyta</taxon>
        <taxon>Magnoliopsida</taxon>
        <taxon>eudicotyledons</taxon>
        <taxon>Gunneridae</taxon>
        <taxon>Pentapetalae</taxon>
        <taxon>rosids</taxon>
        <taxon>malvids</taxon>
        <taxon>Myrtales</taxon>
        <taxon>Melastomataceae</taxon>
        <taxon>Melastomatoideae</taxon>
        <taxon>Melastomateae</taxon>
        <taxon>Melastoma</taxon>
    </lineage>
</organism>
<evidence type="ECO:0000313" key="2">
    <source>
        <dbReference type="Proteomes" id="UP001057402"/>
    </source>
</evidence>
<comment type="caution">
    <text evidence="1">The sequence shown here is derived from an EMBL/GenBank/DDBJ whole genome shotgun (WGS) entry which is preliminary data.</text>
</comment>
<name>A0ACB9M9P8_9MYRT</name>
<evidence type="ECO:0000313" key="1">
    <source>
        <dbReference type="EMBL" id="KAI4321059.1"/>
    </source>
</evidence>
<keyword evidence="2" id="KW-1185">Reference proteome</keyword>
<accession>A0ACB9M9P8</accession>